<dbReference type="Pfam" id="PF01799">
    <property type="entry name" value="Fer2_2"/>
    <property type="match status" value="1"/>
</dbReference>
<keyword evidence="5" id="KW-0411">Iron-sulfur</keyword>
<dbReference type="InterPro" id="IPR051452">
    <property type="entry name" value="Diverse_Oxidoreductases"/>
</dbReference>
<dbReference type="InterPro" id="IPR050033">
    <property type="entry name" value="XdhC_XDHase"/>
</dbReference>
<keyword evidence="2" id="KW-0479">Metal-binding</keyword>
<dbReference type="NCBIfam" id="NF043084">
    <property type="entry name" value="XdhC_XDHase"/>
    <property type="match status" value="1"/>
</dbReference>
<dbReference type="SUPFAM" id="SSF47741">
    <property type="entry name" value="CO dehydrogenase ISP C-domain like"/>
    <property type="match status" value="1"/>
</dbReference>
<dbReference type="InterPro" id="IPR036010">
    <property type="entry name" value="2Fe-2S_ferredoxin-like_sf"/>
</dbReference>
<proteinExistence type="predicted"/>
<accession>A0ABN1JMC5</accession>
<dbReference type="SUPFAM" id="SSF54292">
    <property type="entry name" value="2Fe-2S ferredoxin-like"/>
    <property type="match status" value="1"/>
</dbReference>
<protein>
    <submittedName>
        <fullName evidence="7">(2Fe-2S)-binding protein</fullName>
    </submittedName>
</protein>
<evidence type="ECO:0000256" key="4">
    <source>
        <dbReference type="ARBA" id="ARBA00023004"/>
    </source>
</evidence>
<dbReference type="PROSITE" id="PS51085">
    <property type="entry name" value="2FE2S_FER_2"/>
    <property type="match status" value="1"/>
</dbReference>
<keyword evidence="1" id="KW-0001">2Fe-2S</keyword>
<dbReference type="InterPro" id="IPR006058">
    <property type="entry name" value="2Fe2S_fd_BS"/>
</dbReference>
<name>A0ABN1JMC5_9CLOT</name>
<dbReference type="PROSITE" id="PS00197">
    <property type="entry name" value="2FE2S_FER_1"/>
    <property type="match status" value="1"/>
</dbReference>
<evidence type="ECO:0000259" key="6">
    <source>
        <dbReference type="PROSITE" id="PS51085"/>
    </source>
</evidence>
<evidence type="ECO:0000313" key="7">
    <source>
        <dbReference type="EMBL" id="GAA0742813.1"/>
    </source>
</evidence>
<evidence type="ECO:0000256" key="2">
    <source>
        <dbReference type="ARBA" id="ARBA00022723"/>
    </source>
</evidence>
<dbReference type="CDD" id="cd00207">
    <property type="entry name" value="fer2"/>
    <property type="match status" value="1"/>
</dbReference>
<evidence type="ECO:0000256" key="3">
    <source>
        <dbReference type="ARBA" id="ARBA00023002"/>
    </source>
</evidence>
<evidence type="ECO:0000313" key="8">
    <source>
        <dbReference type="Proteomes" id="UP001501510"/>
    </source>
</evidence>
<sequence>MGLKKKINLTVNDKEYEIEIDIRQSLSEVLRSKLHLTGVKQGCHVGECGACTVLIDGVPTTSCIYLAVWADGKKIKTIEGVGKNGKLSNVQKAFIDEGAVQCGFCTPGLVLTTTALVDSGKDYTDEEIKREISGHLCRCTGYNKIFKATKKALSQRNK</sequence>
<dbReference type="PANTHER" id="PTHR44379">
    <property type="entry name" value="OXIDOREDUCTASE WITH IRON-SULFUR SUBUNIT"/>
    <property type="match status" value="1"/>
</dbReference>
<feature type="domain" description="2Fe-2S ferredoxin-type" evidence="6">
    <location>
        <begin position="5"/>
        <end position="81"/>
    </location>
</feature>
<gene>
    <name evidence="7" type="ORF">GCM10008906_25790</name>
</gene>
<keyword evidence="3" id="KW-0560">Oxidoreductase</keyword>
<dbReference type="Gene3D" id="1.10.150.120">
    <property type="entry name" value="[2Fe-2S]-binding domain"/>
    <property type="match status" value="1"/>
</dbReference>
<dbReference type="InterPro" id="IPR001041">
    <property type="entry name" value="2Fe-2S_ferredoxin-type"/>
</dbReference>
<keyword evidence="4" id="KW-0408">Iron</keyword>
<dbReference type="InterPro" id="IPR012675">
    <property type="entry name" value="Beta-grasp_dom_sf"/>
</dbReference>
<evidence type="ECO:0000256" key="5">
    <source>
        <dbReference type="ARBA" id="ARBA00023014"/>
    </source>
</evidence>
<dbReference type="Gene3D" id="3.10.20.30">
    <property type="match status" value="1"/>
</dbReference>
<reference evidence="7 8" key="1">
    <citation type="journal article" date="2019" name="Int. J. Syst. Evol. Microbiol.">
        <title>The Global Catalogue of Microorganisms (GCM) 10K type strain sequencing project: providing services to taxonomists for standard genome sequencing and annotation.</title>
        <authorList>
            <consortium name="The Broad Institute Genomics Platform"/>
            <consortium name="The Broad Institute Genome Sequencing Center for Infectious Disease"/>
            <person name="Wu L."/>
            <person name="Ma J."/>
        </authorList>
    </citation>
    <scope>NUCLEOTIDE SEQUENCE [LARGE SCALE GENOMIC DNA]</scope>
    <source>
        <strain evidence="7 8">JCM 1407</strain>
    </source>
</reference>
<dbReference type="RefSeq" id="WP_343762066.1">
    <property type="nucleotide sequence ID" value="NZ_BAAACG010000010.1"/>
</dbReference>
<dbReference type="PANTHER" id="PTHR44379:SF8">
    <property type="entry name" value="XANTHINE DEHYDROGENASE IRON-SULFUR-BINDING SUBUNIT XDHC-RELATED"/>
    <property type="match status" value="1"/>
</dbReference>
<evidence type="ECO:0000256" key="1">
    <source>
        <dbReference type="ARBA" id="ARBA00022714"/>
    </source>
</evidence>
<organism evidence="7 8">
    <name type="scientific">Clostridium oceanicum</name>
    <dbReference type="NCBI Taxonomy" id="1543"/>
    <lineage>
        <taxon>Bacteria</taxon>
        <taxon>Bacillati</taxon>
        <taxon>Bacillota</taxon>
        <taxon>Clostridia</taxon>
        <taxon>Eubacteriales</taxon>
        <taxon>Clostridiaceae</taxon>
        <taxon>Clostridium</taxon>
    </lineage>
</organism>
<keyword evidence="8" id="KW-1185">Reference proteome</keyword>
<dbReference type="Proteomes" id="UP001501510">
    <property type="component" value="Unassembled WGS sequence"/>
</dbReference>
<dbReference type="InterPro" id="IPR002888">
    <property type="entry name" value="2Fe-2S-bd"/>
</dbReference>
<comment type="caution">
    <text evidence="7">The sequence shown here is derived from an EMBL/GenBank/DDBJ whole genome shotgun (WGS) entry which is preliminary data.</text>
</comment>
<dbReference type="Pfam" id="PF00111">
    <property type="entry name" value="Fer2"/>
    <property type="match status" value="1"/>
</dbReference>
<dbReference type="EMBL" id="BAAACG010000010">
    <property type="protein sequence ID" value="GAA0742813.1"/>
    <property type="molecule type" value="Genomic_DNA"/>
</dbReference>
<dbReference type="InterPro" id="IPR036884">
    <property type="entry name" value="2Fe-2S-bd_dom_sf"/>
</dbReference>